<proteinExistence type="inferred from homology"/>
<comment type="similarity">
    <text evidence="1">Belongs to the LysR transcriptional regulatory family.</text>
</comment>
<feature type="domain" description="HTH lysR-type" evidence="5">
    <location>
        <begin position="1"/>
        <end position="58"/>
    </location>
</feature>
<keyword evidence="7" id="KW-1185">Reference proteome</keyword>
<accession>A0A926D318</accession>
<dbReference type="SUPFAM" id="SSF53850">
    <property type="entry name" value="Periplasmic binding protein-like II"/>
    <property type="match status" value="1"/>
</dbReference>
<dbReference type="PANTHER" id="PTHR30126:SF94">
    <property type="entry name" value="LYSR FAMILY TRANSCRIPTIONAL REGULATOR"/>
    <property type="match status" value="1"/>
</dbReference>
<evidence type="ECO:0000256" key="1">
    <source>
        <dbReference type="ARBA" id="ARBA00009437"/>
    </source>
</evidence>
<dbReference type="GO" id="GO:0003700">
    <property type="term" value="F:DNA-binding transcription factor activity"/>
    <property type="evidence" value="ECO:0007669"/>
    <property type="project" value="InterPro"/>
</dbReference>
<dbReference type="PROSITE" id="PS50931">
    <property type="entry name" value="HTH_LYSR"/>
    <property type="match status" value="1"/>
</dbReference>
<evidence type="ECO:0000259" key="5">
    <source>
        <dbReference type="PROSITE" id="PS50931"/>
    </source>
</evidence>
<protein>
    <submittedName>
        <fullName evidence="6">LysR family transcriptional regulator</fullName>
    </submittedName>
</protein>
<comment type="caution">
    <text evidence="6">The sequence shown here is derived from an EMBL/GenBank/DDBJ whole genome shotgun (WGS) entry which is preliminary data.</text>
</comment>
<evidence type="ECO:0000313" key="7">
    <source>
        <dbReference type="Proteomes" id="UP000623172"/>
    </source>
</evidence>
<dbReference type="Gene3D" id="3.40.190.290">
    <property type="match status" value="1"/>
</dbReference>
<evidence type="ECO:0000256" key="4">
    <source>
        <dbReference type="ARBA" id="ARBA00023163"/>
    </source>
</evidence>
<dbReference type="InterPro" id="IPR005119">
    <property type="entry name" value="LysR_subst-bd"/>
</dbReference>
<dbReference type="Pfam" id="PF03466">
    <property type="entry name" value="LysR_substrate"/>
    <property type="match status" value="1"/>
</dbReference>
<keyword evidence="4" id="KW-0804">Transcription</keyword>
<organism evidence="6 7">
    <name type="scientific">Gehongia tenuis</name>
    <dbReference type="NCBI Taxonomy" id="2763655"/>
    <lineage>
        <taxon>Bacteria</taxon>
        <taxon>Bacillati</taxon>
        <taxon>Bacillota</taxon>
        <taxon>Clostridia</taxon>
        <taxon>Christensenellales</taxon>
        <taxon>Christensenellaceae</taxon>
        <taxon>Gehongia</taxon>
    </lineage>
</organism>
<dbReference type="InterPro" id="IPR000847">
    <property type="entry name" value="LysR_HTH_N"/>
</dbReference>
<dbReference type="AlphaFoldDB" id="A0A926D318"/>
<dbReference type="EMBL" id="JACRSR010000001">
    <property type="protein sequence ID" value="MBC8530368.1"/>
    <property type="molecule type" value="Genomic_DNA"/>
</dbReference>
<dbReference type="SUPFAM" id="SSF46785">
    <property type="entry name" value="Winged helix' DNA-binding domain"/>
    <property type="match status" value="1"/>
</dbReference>
<sequence length="298" mass="32262">MTLRHMKIFVAVCEAGSITGAAKKLYLAQPAVSLAVRELEDYYGVRLFDRIAKKLYITEAGTRFLSYARHITSLFDELEQGVRSWESSGSLRVGASVTIGTYLLPGYVSGFARSYPEITVKVTVDNSEVIEGMVLSNDLDLALIEGTAHEADLISESYLGGELVLVAAPGHPLAQAGPVPLSALEGEPLLLREKGSGTRELVDSTFLTHEVSLTPLWESTSTQSLLNAVKAGLGLSILPLPLVEQELGAERLVRVAVEGADFKRRYSLIHHKNKYLTPSARAFMALCRAAGQQSTAMV</sequence>
<dbReference type="FunFam" id="1.10.10.10:FF:000001">
    <property type="entry name" value="LysR family transcriptional regulator"/>
    <property type="match status" value="1"/>
</dbReference>
<dbReference type="PRINTS" id="PR00039">
    <property type="entry name" value="HTHLYSR"/>
</dbReference>
<keyword evidence="2" id="KW-0805">Transcription regulation</keyword>
<name>A0A926D318_9FIRM</name>
<dbReference type="InterPro" id="IPR036388">
    <property type="entry name" value="WH-like_DNA-bd_sf"/>
</dbReference>
<dbReference type="CDD" id="cd08420">
    <property type="entry name" value="PBP2_CysL_like"/>
    <property type="match status" value="1"/>
</dbReference>
<dbReference type="Gene3D" id="1.10.10.10">
    <property type="entry name" value="Winged helix-like DNA-binding domain superfamily/Winged helix DNA-binding domain"/>
    <property type="match status" value="1"/>
</dbReference>
<dbReference type="GO" id="GO:0000976">
    <property type="term" value="F:transcription cis-regulatory region binding"/>
    <property type="evidence" value="ECO:0007669"/>
    <property type="project" value="TreeGrafter"/>
</dbReference>
<evidence type="ECO:0000256" key="3">
    <source>
        <dbReference type="ARBA" id="ARBA00023125"/>
    </source>
</evidence>
<evidence type="ECO:0000313" key="6">
    <source>
        <dbReference type="EMBL" id="MBC8530368.1"/>
    </source>
</evidence>
<reference evidence="6" key="1">
    <citation type="submission" date="2020-08" db="EMBL/GenBank/DDBJ databases">
        <title>Genome public.</title>
        <authorList>
            <person name="Liu C."/>
            <person name="Sun Q."/>
        </authorList>
    </citation>
    <scope>NUCLEOTIDE SEQUENCE</scope>
    <source>
        <strain evidence="6">NSJ-53</strain>
    </source>
</reference>
<dbReference type="Pfam" id="PF00126">
    <property type="entry name" value="HTH_1"/>
    <property type="match status" value="1"/>
</dbReference>
<evidence type="ECO:0000256" key="2">
    <source>
        <dbReference type="ARBA" id="ARBA00023015"/>
    </source>
</evidence>
<gene>
    <name evidence="6" type="ORF">H8696_00715</name>
</gene>
<dbReference type="InterPro" id="IPR036390">
    <property type="entry name" value="WH_DNA-bd_sf"/>
</dbReference>
<dbReference type="PANTHER" id="PTHR30126">
    <property type="entry name" value="HTH-TYPE TRANSCRIPTIONAL REGULATOR"/>
    <property type="match status" value="1"/>
</dbReference>
<keyword evidence="3" id="KW-0238">DNA-binding</keyword>
<dbReference type="RefSeq" id="WP_249314264.1">
    <property type="nucleotide sequence ID" value="NZ_JACRSR010000001.1"/>
</dbReference>
<dbReference type="Proteomes" id="UP000623172">
    <property type="component" value="Unassembled WGS sequence"/>
</dbReference>